<dbReference type="PANTHER" id="PTHR24291:SF201">
    <property type="entry name" value="CYTOCHROME P450, FAMILY 4, SUBFAMILY B, POLYPEPTIDE 7"/>
    <property type="match status" value="1"/>
</dbReference>
<comment type="caution">
    <text evidence="3">The sequence shown here is derived from an EMBL/GenBank/DDBJ whole genome shotgun (WGS) entry which is preliminary data.</text>
</comment>
<proteinExistence type="inferred from homology"/>
<dbReference type="Proteomes" id="UP000762676">
    <property type="component" value="Unassembled WGS sequence"/>
</dbReference>
<dbReference type="PRINTS" id="PR00463">
    <property type="entry name" value="EP450I"/>
</dbReference>
<dbReference type="GO" id="GO:0004497">
    <property type="term" value="F:monooxygenase activity"/>
    <property type="evidence" value="ECO:0007669"/>
    <property type="project" value="InterPro"/>
</dbReference>
<accession>A0AAV4IPT2</accession>
<dbReference type="Gene3D" id="1.10.630.10">
    <property type="entry name" value="Cytochrome P450"/>
    <property type="match status" value="1"/>
</dbReference>
<dbReference type="PRINTS" id="PR00385">
    <property type="entry name" value="P450"/>
</dbReference>
<reference evidence="3 4" key="1">
    <citation type="journal article" date="2021" name="Elife">
        <title>Chloroplast acquisition without the gene transfer in kleptoplastic sea slugs, Plakobranchus ocellatus.</title>
        <authorList>
            <person name="Maeda T."/>
            <person name="Takahashi S."/>
            <person name="Yoshida T."/>
            <person name="Shimamura S."/>
            <person name="Takaki Y."/>
            <person name="Nagai Y."/>
            <person name="Toyoda A."/>
            <person name="Suzuki Y."/>
            <person name="Arimoto A."/>
            <person name="Ishii H."/>
            <person name="Satoh N."/>
            <person name="Nishiyama T."/>
            <person name="Hasebe M."/>
            <person name="Maruyama T."/>
            <person name="Minagawa J."/>
            <person name="Obokata J."/>
            <person name="Shigenobu S."/>
        </authorList>
    </citation>
    <scope>NUCLEOTIDE SEQUENCE [LARGE SCALE GENOMIC DNA]</scope>
</reference>
<dbReference type="AlphaFoldDB" id="A0AAV4IPT2"/>
<gene>
    <name evidence="3" type="ORF">ElyMa_004853700</name>
</gene>
<dbReference type="GO" id="GO:0020037">
    <property type="term" value="F:heme binding"/>
    <property type="evidence" value="ECO:0007669"/>
    <property type="project" value="InterPro"/>
</dbReference>
<dbReference type="SUPFAM" id="SSF48264">
    <property type="entry name" value="Cytochrome P450"/>
    <property type="match status" value="1"/>
</dbReference>
<dbReference type="InterPro" id="IPR002401">
    <property type="entry name" value="Cyt_P450_E_grp-I"/>
</dbReference>
<keyword evidence="2" id="KW-0472">Membrane</keyword>
<name>A0AAV4IPT2_9GAST</name>
<protein>
    <submittedName>
        <fullName evidence="3">Cytochrome P450</fullName>
    </submittedName>
</protein>
<dbReference type="PANTHER" id="PTHR24291">
    <property type="entry name" value="CYTOCHROME P450 FAMILY 4"/>
    <property type="match status" value="1"/>
</dbReference>
<evidence type="ECO:0000256" key="2">
    <source>
        <dbReference type="SAM" id="Phobius"/>
    </source>
</evidence>
<sequence length="399" mass="46183">MGLLTFYVSGAILVGVIGFIGYHLVTFFTDYIRRRNMLVKFPHNKPHFIFGHMLEYPGPNDEGLAFQREMTERYPIAGLLWMMFIPMLIVSHPKTVSIILKSSDVILKCAMSYETNCQLPGNNHPYVNAVGVLSDIMLKRFFEPWFHNEFLFSLTPSGRKFFKQCDYVHQIAEEIIKERTKELQHQVRESSERSRRCMDFLDTLLTAKDEKGEGLTMREIRDEVDTFLFEGHDTTSSAISWALYSIAEHPEIQQRVQDELDGVLDQAGHTDVLWEDLTKLPYMTMVIKEAMRLHSPVPFIQRVLTSDTEIDGKMAPAGTLVNCVIYNIHHNPTVWEDSTRFDPDRFLPENAERRSPYAFVPFSAGPRVNIRLDPNHKVEKIENLIMRAKNDIKLLVTKR</sequence>
<feature type="transmembrane region" description="Helical" evidence="2">
    <location>
        <begin position="74"/>
        <end position="92"/>
    </location>
</feature>
<organism evidence="3 4">
    <name type="scientific">Elysia marginata</name>
    <dbReference type="NCBI Taxonomy" id="1093978"/>
    <lineage>
        <taxon>Eukaryota</taxon>
        <taxon>Metazoa</taxon>
        <taxon>Spiralia</taxon>
        <taxon>Lophotrochozoa</taxon>
        <taxon>Mollusca</taxon>
        <taxon>Gastropoda</taxon>
        <taxon>Heterobranchia</taxon>
        <taxon>Euthyneura</taxon>
        <taxon>Panpulmonata</taxon>
        <taxon>Sacoglossa</taxon>
        <taxon>Placobranchoidea</taxon>
        <taxon>Plakobranchidae</taxon>
        <taxon>Elysia</taxon>
    </lineage>
</organism>
<evidence type="ECO:0000256" key="1">
    <source>
        <dbReference type="ARBA" id="ARBA00010617"/>
    </source>
</evidence>
<dbReference type="InterPro" id="IPR001128">
    <property type="entry name" value="Cyt_P450"/>
</dbReference>
<dbReference type="InterPro" id="IPR036396">
    <property type="entry name" value="Cyt_P450_sf"/>
</dbReference>
<feature type="transmembrane region" description="Helical" evidence="2">
    <location>
        <begin position="6"/>
        <end position="28"/>
    </location>
</feature>
<dbReference type="GO" id="GO:0016705">
    <property type="term" value="F:oxidoreductase activity, acting on paired donors, with incorporation or reduction of molecular oxygen"/>
    <property type="evidence" value="ECO:0007669"/>
    <property type="project" value="InterPro"/>
</dbReference>
<comment type="similarity">
    <text evidence="1">Belongs to the cytochrome P450 family.</text>
</comment>
<dbReference type="Pfam" id="PF00067">
    <property type="entry name" value="p450"/>
    <property type="match status" value="1"/>
</dbReference>
<keyword evidence="2" id="KW-1133">Transmembrane helix</keyword>
<keyword evidence="4" id="KW-1185">Reference proteome</keyword>
<keyword evidence="2" id="KW-0812">Transmembrane</keyword>
<dbReference type="EMBL" id="BMAT01009701">
    <property type="protein sequence ID" value="GFS12211.1"/>
    <property type="molecule type" value="Genomic_DNA"/>
</dbReference>
<dbReference type="GO" id="GO:0005506">
    <property type="term" value="F:iron ion binding"/>
    <property type="evidence" value="ECO:0007669"/>
    <property type="project" value="InterPro"/>
</dbReference>
<evidence type="ECO:0000313" key="3">
    <source>
        <dbReference type="EMBL" id="GFS12211.1"/>
    </source>
</evidence>
<dbReference type="InterPro" id="IPR050196">
    <property type="entry name" value="Cytochrome_P450_Monoox"/>
</dbReference>
<evidence type="ECO:0000313" key="4">
    <source>
        <dbReference type="Proteomes" id="UP000762676"/>
    </source>
</evidence>